<evidence type="ECO:0000313" key="3">
    <source>
        <dbReference type="Proteomes" id="UP001444661"/>
    </source>
</evidence>
<gene>
    <name evidence="2" type="ORF">PG993_013495</name>
</gene>
<dbReference type="Pfam" id="PF03992">
    <property type="entry name" value="ABM"/>
    <property type="match status" value="1"/>
</dbReference>
<feature type="domain" description="ABM" evidence="1">
    <location>
        <begin position="8"/>
        <end position="98"/>
    </location>
</feature>
<sequence length="117" mass="13605">MGNDESSVSVHVKITVDPSKTKDFLSALEVIFEKTKLEPLNTFLEVYRDDKTPGVFKLAENWNTTADYMLNVQIKKDYYQAYYAALQPILLKAPEVEMFSRMPDNEWASVRKECYPR</sequence>
<dbReference type="InterPro" id="IPR007138">
    <property type="entry name" value="ABM_dom"/>
</dbReference>
<dbReference type="Proteomes" id="UP001444661">
    <property type="component" value="Unassembled WGS sequence"/>
</dbReference>
<protein>
    <recommendedName>
        <fullName evidence="1">ABM domain-containing protein</fullName>
    </recommendedName>
</protein>
<dbReference type="EMBL" id="JAQQWK010000012">
    <property type="protein sequence ID" value="KAK8022728.1"/>
    <property type="molecule type" value="Genomic_DNA"/>
</dbReference>
<proteinExistence type="predicted"/>
<reference evidence="2 3" key="1">
    <citation type="submission" date="2023-01" db="EMBL/GenBank/DDBJ databases">
        <title>Analysis of 21 Apiospora genomes using comparative genomics revels a genus with tremendous synthesis potential of carbohydrate active enzymes and secondary metabolites.</title>
        <authorList>
            <person name="Sorensen T."/>
        </authorList>
    </citation>
    <scope>NUCLEOTIDE SEQUENCE [LARGE SCALE GENOMIC DNA]</scope>
    <source>
        <strain evidence="2 3">CBS 33761</strain>
    </source>
</reference>
<name>A0ABR1RXW4_9PEZI</name>
<evidence type="ECO:0000259" key="1">
    <source>
        <dbReference type="PROSITE" id="PS51725"/>
    </source>
</evidence>
<organism evidence="2 3">
    <name type="scientific">Apiospora rasikravindrae</name>
    <dbReference type="NCBI Taxonomy" id="990691"/>
    <lineage>
        <taxon>Eukaryota</taxon>
        <taxon>Fungi</taxon>
        <taxon>Dikarya</taxon>
        <taxon>Ascomycota</taxon>
        <taxon>Pezizomycotina</taxon>
        <taxon>Sordariomycetes</taxon>
        <taxon>Xylariomycetidae</taxon>
        <taxon>Amphisphaeriales</taxon>
        <taxon>Apiosporaceae</taxon>
        <taxon>Apiospora</taxon>
    </lineage>
</organism>
<accession>A0ABR1RXW4</accession>
<dbReference type="Gene3D" id="3.30.70.100">
    <property type="match status" value="1"/>
</dbReference>
<dbReference type="PROSITE" id="PS51725">
    <property type="entry name" value="ABM"/>
    <property type="match status" value="1"/>
</dbReference>
<evidence type="ECO:0000313" key="2">
    <source>
        <dbReference type="EMBL" id="KAK8022728.1"/>
    </source>
</evidence>
<dbReference type="SUPFAM" id="SSF54909">
    <property type="entry name" value="Dimeric alpha+beta barrel"/>
    <property type="match status" value="1"/>
</dbReference>
<comment type="caution">
    <text evidence="2">The sequence shown here is derived from an EMBL/GenBank/DDBJ whole genome shotgun (WGS) entry which is preliminary data.</text>
</comment>
<keyword evidence="3" id="KW-1185">Reference proteome</keyword>
<dbReference type="InterPro" id="IPR011008">
    <property type="entry name" value="Dimeric_a/b-barrel"/>
</dbReference>